<dbReference type="PANTHER" id="PTHR23244">
    <property type="entry name" value="KELCH REPEAT DOMAIN"/>
    <property type="match status" value="1"/>
</dbReference>
<feature type="region of interest" description="Disordered" evidence="1">
    <location>
        <begin position="601"/>
        <end position="635"/>
    </location>
</feature>
<dbReference type="Gene3D" id="2.120.10.80">
    <property type="entry name" value="Kelch-type beta propeller"/>
    <property type="match status" value="2"/>
</dbReference>
<protein>
    <submittedName>
        <fullName evidence="2">LADA_0A08856g1_1</fullName>
    </submittedName>
</protein>
<evidence type="ECO:0000256" key="1">
    <source>
        <dbReference type="SAM" id="MobiDB-lite"/>
    </source>
</evidence>
<dbReference type="AlphaFoldDB" id="A0A1G4IQB9"/>
<evidence type="ECO:0000313" key="2">
    <source>
        <dbReference type="EMBL" id="SCU78960.1"/>
    </source>
</evidence>
<feature type="region of interest" description="Disordered" evidence="1">
    <location>
        <begin position="433"/>
        <end position="471"/>
    </location>
</feature>
<name>A0A1G4IQB9_9SACH</name>
<dbReference type="OrthoDB" id="10251809at2759"/>
<feature type="compositionally biased region" description="Polar residues" evidence="1">
    <location>
        <begin position="624"/>
        <end position="635"/>
    </location>
</feature>
<dbReference type="STRING" id="1266660.A0A1G4IQB9"/>
<proteinExistence type="predicted"/>
<feature type="compositionally biased region" description="Basic residues" evidence="1">
    <location>
        <begin position="602"/>
        <end position="616"/>
    </location>
</feature>
<feature type="compositionally biased region" description="Polar residues" evidence="1">
    <location>
        <begin position="454"/>
        <end position="471"/>
    </location>
</feature>
<evidence type="ECO:0000313" key="3">
    <source>
        <dbReference type="Proteomes" id="UP000190274"/>
    </source>
</evidence>
<dbReference type="EMBL" id="LT598460">
    <property type="protein sequence ID" value="SCU78960.1"/>
    <property type="molecule type" value="Genomic_DNA"/>
</dbReference>
<dbReference type="InterPro" id="IPR015915">
    <property type="entry name" value="Kelch-typ_b-propeller"/>
</dbReference>
<feature type="compositionally biased region" description="Low complexity" evidence="1">
    <location>
        <begin position="442"/>
        <end position="451"/>
    </location>
</feature>
<keyword evidence="3" id="KW-1185">Reference proteome</keyword>
<dbReference type="PANTHER" id="PTHR23244:SF471">
    <property type="entry name" value="GUANINE NUCLEOTIDE-BINDING PROTEIN SUBUNIT BETA 1-RELATED"/>
    <property type="match status" value="1"/>
</dbReference>
<gene>
    <name evidence="2" type="ORF">LADA_0A08856G</name>
</gene>
<sequence length="830" mass="92290">MSSAFSSAANSYASGQSFAHEATNGAANSLNESNDATPWDKNQYKKQYKAFPYMNNYISSIRNELMDLPAECRKTDNEQTLISYYSTKVRALRNDSITSGLSGLSLTSDGSKKSPRTKHATKIALQSGSEHKTPLREAADDYRYNPDALSTGYMSYCSKLPIPGSKRSELLKRHNMWIPIMQWDTTTKKSLGDGPHSVPIATGPSYLHTSTSIYRAIDIGVANTFTGSTSIPPLFGESKIPSMVYQCTVELGDNIYTLGGLTPSYYYTDEMPNLSNYYVDGIPNLPPPLMDSVVNNPSMVNNHDLYIVSSSSLRVQKANMTGQVPPPLLCMTGSALTKRHIFYYGGFEIKTETVINDTGGFYLKKRAVLHKRAYILDVMTSRFTRVELVAQPTKFNAYPSMLPRFGHSQVSVKVNSAPKCATCAANMNIEGKNGEIRRDADSPSSPLSQPLDMRSQSESSFLTERNMSNRSTSPGVGAFTILITGGYGQVNGDDYETLNELWKIEVTVMAKGKRNFFKFADTALATPFTKLPDDAEGKTWPARRAFQACDIYDTAILKKQSSEAKLLENLRANFHIESDLTSPMSPNEKPLPLSNRFETYKQQHHNHHHHQQHHQQHQPPGQQESGTFPTWPNQKPSVYSQGIGKTLVIHGGSNKDFVYGDMWWFDLDTETWTRVKTYAEGKDAAREGGSVDFTLVGHKLIRISSCAVLMGGFNQQDVTTHWKYDEKAPEFERTGLPISCAPCLHLLDLQTSVIGRFYFGDSTIHRDDSPNSTWQKNLRMLSTSAVYKNGFMHLVGGLLCSSSDLGDVHLRGTFSNCTLPILSTPRVDLV</sequence>
<organism evidence="2 3">
    <name type="scientific">Lachancea dasiensis</name>
    <dbReference type="NCBI Taxonomy" id="1072105"/>
    <lineage>
        <taxon>Eukaryota</taxon>
        <taxon>Fungi</taxon>
        <taxon>Dikarya</taxon>
        <taxon>Ascomycota</taxon>
        <taxon>Saccharomycotina</taxon>
        <taxon>Saccharomycetes</taxon>
        <taxon>Saccharomycetales</taxon>
        <taxon>Saccharomycetaceae</taxon>
        <taxon>Lachancea</taxon>
    </lineage>
</organism>
<dbReference type="Proteomes" id="UP000190274">
    <property type="component" value="Chromosome A"/>
</dbReference>
<reference evidence="2 3" key="1">
    <citation type="submission" date="2016-03" db="EMBL/GenBank/DDBJ databases">
        <authorList>
            <person name="Devillers H."/>
        </authorList>
    </citation>
    <scope>NUCLEOTIDE SEQUENCE [LARGE SCALE GENOMIC DNA]</scope>
    <source>
        <strain evidence="2">CBS 10888</strain>
    </source>
</reference>
<dbReference type="SUPFAM" id="SSF117281">
    <property type="entry name" value="Kelch motif"/>
    <property type="match status" value="1"/>
</dbReference>
<accession>A0A1G4IQB9</accession>